<dbReference type="GO" id="GO:0050082">
    <property type="term" value="F:maltose phosphorylase activity"/>
    <property type="evidence" value="ECO:0007669"/>
    <property type="project" value="UniProtKB-EC"/>
</dbReference>
<feature type="binding site" evidence="4">
    <location>
        <begin position="387"/>
        <end position="388"/>
    </location>
    <ligand>
        <name>substrate</name>
    </ligand>
</feature>
<gene>
    <name evidence="8" type="ORF">AVDCRST_MAG48-16</name>
</gene>
<feature type="domain" description="Glycoside hydrolase family 65 C-terminal" evidence="6">
    <location>
        <begin position="727"/>
        <end position="788"/>
    </location>
</feature>
<keyword evidence="2" id="KW-0326">Glycosidase</keyword>
<comment type="similarity">
    <text evidence="1">Belongs to the glycosyl hydrolase 65 family.</text>
</comment>
<dbReference type="InterPro" id="IPR012341">
    <property type="entry name" value="6hp_glycosidase-like_sf"/>
</dbReference>
<dbReference type="Pfam" id="PF03632">
    <property type="entry name" value="Glyco_hydro_65m"/>
    <property type="match status" value="1"/>
</dbReference>
<dbReference type="SUPFAM" id="SSF74650">
    <property type="entry name" value="Galactose mutarotase-like"/>
    <property type="match status" value="1"/>
</dbReference>
<dbReference type="PIRSF" id="PIRSF036289">
    <property type="entry name" value="Glycosyl_hydrolase_malt_phosph"/>
    <property type="match status" value="1"/>
</dbReference>
<dbReference type="InterPro" id="IPR011013">
    <property type="entry name" value="Gal_mutarotase_sf_dom"/>
</dbReference>
<name>A0A6J4JQ08_9ACTN</name>
<dbReference type="GO" id="GO:0047656">
    <property type="term" value="F:alpha,alpha-trehalose phosphorylase activity"/>
    <property type="evidence" value="ECO:0007669"/>
    <property type="project" value="UniProtKB-EC"/>
</dbReference>
<dbReference type="Gene3D" id="2.60.420.10">
    <property type="entry name" value="Maltose phosphorylase, domain 3"/>
    <property type="match status" value="1"/>
</dbReference>
<dbReference type="InterPro" id="IPR017045">
    <property type="entry name" value="Malt_Pase/Glycosyl_Hdrlase"/>
</dbReference>
<evidence type="ECO:0000259" key="6">
    <source>
        <dbReference type="Pfam" id="PF03633"/>
    </source>
</evidence>
<dbReference type="InterPro" id="IPR005194">
    <property type="entry name" value="Glyco_hydro_65_C"/>
</dbReference>
<dbReference type="PANTHER" id="PTHR11051">
    <property type="entry name" value="GLYCOSYL HYDROLASE-RELATED"/>
    <property type="match status" value="1"/>
</dbReference>
<dbReference type="GO" id="GO:0030246">
    <property type="term" value="F:carbohydrate binding"/>
    <property type="evidence" value="ECO:0007669"/>
    <property type="project" value="InterPro"/>
</dbReference>
<sequence>MTYGSSGDSPMRAHDPLDRTRFPVDEWRLSEVRYSTADLGVTETLFAVGNGYLGMRGNVEEGRETFAHGTFINGFHETWPIRHAEEAFGFARVGQTIVQVPDNKTMKLYVDDEPMLLSVADLETYERSLDFRDGVLHRDIIWRTPGGKRVRVTSTRMVSFTQRHLAVLTIEVTMLDDEAPVVVSSQTLNRQDGRDEYHVRAAAMGSGTDPRKAEAFDTRVLEPQLHWATENRIALGYRCANSGMTLAVGVDHAIETDNACTAHISADDDTGKMVYRVAARPGQPIRITKTVSYHTSRGVPVRELVDRARRTLDRALSEGVEAQYAAQRRWLDAYWERADVVVHGEPALQQAIRWNLFQIAQATARAEQSGVPAKGVTGSGYGGHYFWDTEIYVLPFLTYTSPAMARSALRFRYNMLDAARRRAQDLAQSGALFPWRTVNGEEASAYYAAGTAQYHIDADISYALCKYVAASGDEEFMWREGIDILVETARMWADLGFWREDGDGSRSFHIHGVTGPDEYTTVVNDNLFTNVMARYNLAQAAELVRHMCEDLPEAHRNAVERLQLHPDEVDEWGAAARAMAIPYDPVTGINPQDAQFLDREVWDLRQTPEDKRPLMLHYHPLVIYRFQVLKQADVVLALFLQGDHFSSEQKRLDFEYYDPITTGDSTLSGVVQSIIAAEVGYRDLALRYFHSSLFVDLADLHGNASDGVHVASTGGVWNTLVYGFGGMRDYDGDITFDPRLPAGWQGLTFRVALQGTRLEVHLTADVLRFTVLDGDHADLKVRGRRLTVKAGHPVTVPLDGQGPSVQGVITLQTGERRPDGSLITASVPQAAVRRLRVS</sequence>
<dbReference type="SUPFAM" id="SSF48208">
    <property type="entry name" value="Six-hairpin glycosidases"/>
    <property type="match status" value="1"/>
</dbReference>
<dbReference type="InterPro" id="IPR037018">
    <property type="entry name" value="GH65_N"/>
</dbReference>
<dbReference type="InterPro" id="IPR005196">
    <property type="entry name" value="Glyco_hydro_65_N"/>
</dbReference>
<dbReference type="PANTHER" id="PTHR11051:SF13">
    <property type="entry name" value="GLYCOSYL TRANSFERASE"/>
    <property type="match status" value="1"/>
</dbReference>
<dbReference type="InterPro" id="IPR008928">
    <property type="entry name" value="6-hairpin_glycosidase_sf"/>
</dbReference>
<feature type="binding site" evidence="4">
    <location>
        <begin position="630"/>
        <end position="631"/>
    </location>
    <ligand>
        <name>substrate</name>
    </ligand>
</feature>
<evidence type="ECO:0000256" key="3">
    <source>
        <dbReference type="PIRSR" id="PIRSR036289-50"/>
    </source>
</evidence>
<dbReference type="GO" id="GO:0005975">
    <property type="term" value="P:carbohydrate metabolic process"/>
    <property type="evidence" value="ECO:0007669"/>
    <property type="project" value="InterPro"/>
</dbReference>
<protein>
    <submittedName>
        <fullName evidence="8">GH65</fullName>
        <ecNumber evidence="8">2.4.1.64</ecNumber>
        <ecNumber evidence="8">2.4.1.8</ecNumber>
    </submittedName>
</protein>
<dbReference type="Pfam" id="PF03636">
    <property type="entry name" value="Glyco_hydro_65N"/>
    <property type="match status" value="1"/>
</dbReference>
<evidence type="ECO:0000256" key="2">
    <source>
        <dbReference type="ARBA" id="ARBA00023295"/>
    </source>
</evidence>
<evidence type="ECO:0000313" key="8">
    <source>
        <dbReference type="EMBL" id="CAA9284469.1"/>
    </source>
</evidence>
<dbReference type="EC" id="2.4.1.64" evidence="8"/>
<evidence type="ECO:0000256" key="1">
    <source>
        <dbReference type="ARBA" id="ARBA00006768"/>
    </source>
</evidence>
<feature type="domain" description="Glycoside hydrolase family 65 central catalytic" evidence="5">
    <location>
        <begin position="353"/>
        <end position="718"/>
    </location>
</feature>
<dbReference type="Pfam" id="PF03633">
    <property type="entry name" value="Glyco_hydro_65C"/>
    <property type="match status" value="1"/>
</dbReference>
<dbReference type="Gene3D" id="1.50.10.10">
    <property type="match status" value="1"/>
</dbReference>
<keyword evidence="8" id="KW-0808">Transferase</keyword>
<dbReference type="EC" id="2.4.1.8" evidence="8"/>
<feature type="domain" description="Glycoside hydrolase family 65 N-terminal" evidence="7">
    <location>
        <begin position="32"/>
        <end position="297"/>
    </location>
</feature>
<dbReference type="EMBL" id="CADCTS010000002">
    <property type="protein sequence ID" value="CAA9284469.1"/>
    <property type="molecule type" value="Genomic_DNA"/>
</dbReference>
<evidence type="ECO:0000259" key="7">
    <source>
        <dbReference type="Pfam" id="PF03636"/>
    </source>
</evidence>
<evidence type="ECO:0000256" key="4">
    <source>
        <dbReference type="PIRSR" id="PIRSR036289-51"/>
    </source>
</evidence>
<dbReference type="Gene3D" id="2.70.98.40">
    <property type="entry name" value="Glycoside hydrolase, family 65, N-terminal domain"/>
    <property type="match status" value="1"/>
</dbReference>
<dbReference type="AlphaFoldDB" id="A0A6J4JQ08"/>
<reference evidence="8" key="1">
    <citation type="submission" date="2020-02" db="EMBL/GenBank/DDBJ databases">
        <authorList>
            <person name="Meier V. D."/>
        </authorList>
    </citation>
    <scope>NUCLEOTIDE SEQUENCE</scope>
    <source>
        <strain evidence="8">AVDCRST_MAG48</strain>
    </source>
</reference>
<accession>A0A6J4JQ08</accession>
<keyword evidence="8" id="KW-0328">Glycosyltransferase</keyword>
<dbReference type="GO" id="GO:0004553">
    <property type="term" value="F:hydrolase activity, hydrolyzing O-glycosyl compounds"/>
    <property type="evidence" value="ECO:0007669"/>
    <property type="project" value="TreeGrafter"/>
</dbReference>
<proteinExistence type="inferred from homology"/>
<dbReference type="InterPro" id="IPR005195">
    <property type="entry name" value="Glyco_hydro_65_M"/>
</dbReference>
<organism evidence="8">
    <name type="scientific">uncultured Friedmanniella sp</name>
    <dbReference type="NCBI Taxonomy" id="335381"/>
    <lineage>
        <taxon>Bacteria</taxon>
        <taxon>Bacillati</taxon>
        <taxon>Actinomycetota</taxon>
        <taxon>Actinomycetes</taxon>
        <taxon>Propionibacteriales</taxon>
        <taxon>Nocardioidaceae</taxon>
        <taxon>Friedmanniella</taxon>
        <taxon>environmental samples</taxon>
    </lineage>
</organism>
<keyword evidence="2" id="KW-0378">Hydrolase</keyword>
<feature type="active site" description="Proton donor" evidence="3">
    <location>
        <position position="518"/>
    </location>
</feature>
<evidence type="ECO:0000259" key="5">
    <source>
        <dbReference type="Pfam" id="PF03632"/>
    </source>
</evidence>